<keyword evidence="6" id="KW-1185">Reference proteome</keyword>
<dbReference type="EMBL" id="JAGPNK010000001">
    <property type="protein sequence ID" value="KAH7328918.1"/>
    <property type="molecule type" value="Genomic_DNA"/>
</dbReference>
<dbReference type="PANTHER" id="PTHR40633:SF1">
    <property type="entry name" value="GPI ANCHORED SERINE-THREONINE RICH PROTEIN (AFU_ORTHOLOGUE AFUA_1G03630)"/>
    <property type="match status" value="1"/>
</dbReference>
<name>A0A8K0WWQ7_9HYPO</name>
<dbReference type="PANTHER" id="PTHR40633">
    <property type="entry name" value="MATRIX PROTEIN, PUTATIVE (AFU_ORTHOLOGUE AFUA_8G05410)-RELATED"/>
    <property type="match status" value="1"/>
</dbReference>
<dbReference type="InterPro" id="IPR052982">
    <property type="entry name" value="SRP1/TIP1-like"/>
</dbReference>
<feature type="region of interest" description="Disordered" evidence="2">
    <location>
        <begin position="153"/>
        <end position="179"/>
    </location>
</feature>
<protein>
    <submittedName>
        <fullName evidence="5">Ser-Thr-rich glycosyl-phosphatidyl-inositol-anchored membrane family-domain-containing protein</fullName>
    </submittedName>
</protein>
<reference evidence="5" key="1">
    <citation type="journal article" date="2021" name="Nat. Commun.">
        <title>Genetic determinants of endophytism in the Arabidopsis root mycobiome.</title>
        <authorList>
            <person name="Mesny F."/>
            <person name="Miyauchi S."/>
            <person name="Thiergart T."/>
            <person name="Pickel B."/>
            <person name="Atanasova L."/>
            <person name="Karlsson M."/>
            <person name="Huettel B."/>
            <person name="Barry K.W."/>
            <person name="Haridas S."/>
            <person name="Chen C."/>
            <person name="Bauer D."/>
            <person name="Andreopoulos W."/>
            <person name="Pangilinan J."/>
            <person name="LaButti K."/>
            <person name="Riley R."/>
            <person name="Lipzen A."/>
            <person name="Clum A."/>
            <person name="Drula E."/>
            <person name="Henrissat B."/>
            <person name="Kohler A."/>
            <person name="Grigoriev I.V."/>
            <person name="Martin F.M."/>
            <person name="Hacquard S."/>
        </authorList>
    </citation>
    <scope>NUCLEOTIDE SEQUENCE</scope>
    <source>
        <strain evidence="5">MPI-CAGE-CH-0235</strain>
    </source>
</reference>
<comment type="caution">
    <text evidence="5">The sequence shown here is derived from an EMBL/GenBank/DDBJ whole genome shotgun (WGS) entry which is preliminary data.</text>
</comment>
<feature type="chain" id="PRO_5035479715" evidence="3">
    <location>
        <begin position="16"/>
        <end position="256"/>
    </location>
</feature>
<dbReference type="Pfam" id="PF10342">
    <property type="entry name" value="Kre9_KNH"/>
    <property type="match status" value="1"/>
</dbReference>
<gene>
    <name evidence="5" type="ORF">B0I35DRAFT_473575</name>
</gene>
<organism evidence="5 6">
    <name type="scientific">Stachybotrys elegans</name>
    <dbReference type="NCBI Taxonomy" id="80388"/>
    <lineage>
        <taxon>Eukaryota</taxon>
        <taxon>Fungi</taxon>
        <taxon>Dikarya</taxon>
        <taxon>Ascomycota</taxon>
        <taxon>Pezizomycotina</taxon>
        <taxon>Sordariomycetes</taxon>
        <taxon>Hypocreomycetidae</taxon>
        <taxon>Hypocreales</taxon>
        <taxon>Stachybotryaceae</taxon>
        <taxon>Stachybotrys</taxon>
    </lineage>
</organism>
<feature type="compositionally biased region" description="Low complexity" evidence="2">
    <location>
        <begin position="194"/>
        <end position="221"/>
    </location>
</feature>
<evidence type="ECO:0000256" key="2">
    <source>
        <dbReference type="SAM" id="MobiDB-lite"/>
    </source>
</evidence>
<dbReference type="Proteomes" id="UP000813444">
    <property type="component" value="Unassembled WGS sequence"/>
</dbReference>
<evidence type="ECO:0000313" key="5">
    <source>
        <dbReference type="EMBL" id="KAH7328918.1"/>
    </source>
</evidence>
<evidence type="ECO:0000256" key="3">
    <source>
        <dbReference type="SAM" id="SignalP"/>
    </source>
</evidence>
<keyword evidence="1 3" id="KW-0732">Signal</keyword>
<evidence type="ECO:0000259" key="4">
    <source>
        <dbReference type="Pfam" id="PF10342"/>
    </source>
</evidence>
<dbReference type="AlphaFoldDB" id="A0A8K0WWQ7"/>
<feature type="domain" description="Yeast cell wall synthesis Kre9/Knh1-like N-terminal" evidence="4">
    <location>
        <begin position="25"/>
        <end position="118"/>
    </location>
</feature>
<evidence type="ECO:0000313" key="6">
    <source>
        <dbReference type="Proteomes" id="UP000813444"/>
    </source>
</evidence>
<evidence type="ECO:0000256" key="1">
    <source>
        <dbReference type="ARBA" id="ARBA00022729"/>
    </source>
</evidence>
<feature type="signal peptide" evidence="3">
    <location>
        <begin position="1"/>
        <end position="15"/>
    </location>
</feature>
<proteinExistence type="predicted"/>
<feature type="region of interest" description="Disordered" evidence="2">
    <location>
        <begin position="194"/>
        <end position="236"/>
    </location>
</feature>
<dbReference type="OrthoDB" id="2260257at2759"/>
<sequence length="256" mass="25602">MSVSAFLAMAASVLAQTADFNPVYTPLENEVIPAGTTYEVTWDAPAAYADGTITITLIGGATQGSQVPIQQIAAGIPNSQEKFSWTVEPSLGAAAVYGLKFSLDSNPDVFQYSMPFSIDASGAAEGTSTSASASAAATVTSAYGIKTVTLSEAPEPTTTEATTTVVTTSAAPTTTSTFSSTTVRANTTTLVTSTSASASSSSSSSIVTIPSSSSSLSPSVTEDVTAPAETTPGSGAASLSTSFFAVAGLVMAYMAL</sequence>
<dbReference type="InterPro" id="IPR018466">
    <property type="entry name" value="Kre9/Knh1-like_N"/>
</dbReference>
<accession>A0A8K0WWQ7</accession>